<keyword evidence="4" id="KW-0378">Hydrolase</keyword>
<organism evidence="4 5">
    <name type="scientific">Candidatus Amunia macphersoniae</name>
    <dbReference type="NCBI Taxonomy" id="3127014"/>
    <lineage>
        <taxon>Bacteria</taxon>
        <taxon>Bacillati</taxon>
        <taxon>Candidatus Dormiibacterota</taxon>
        <taxon>Candidatus Dormibacteria</taxon>
        <taxon>Candidatus Aeolococcales</taxon>
        <taxon>Candidatus Aeolococcaceae</taxon>
        <taxon>Candidatus Amunia</taxon>
    </lineage>
</organism>
<dbReference type="Pfam" id="PF01557">
    <property type="entry name" value="FAA_hydrolase"/>
    <property type="match status" value="1"/>
</dbReference>
<dbReference type="SUPFAM" id="SSF56529">
    <property type="entry name" value="FAH"/>
    <property type="match status" value="1"/>
</dbReference>
<dbReference type="Proteomes" id="UP000614410">
    <property type="component" value="Unassembled WGS sequence"/>
</dbReference>
<evidence type="ECO:0000259" key="3">
    <source>
        <dbReference type="Pfam" id="PF01557"/>
    </source>
</evidence>
<dbReference type="PANTHER" id="PTHR42796">
    <property type="entry name" value="FUMARYLACETOACETATE HYDROLASE DOMAIN-CONTAINING PROTEIN 2A-RELATED"/>
    <property type="match status" value="1"/>
</dbReference>
<dbReference type="FunFam" id="3.90.850.10:FF:000002">
    <property type="entry name" value="2-hydroxyhepta-2,4-diene-1,7-dioate isomerase"/>
    <property type="match status" value="1"/>
</dbReference>
<gene>
    <name evidence="4" type="ORF">JF887_06845</name>
</gene>
<accession>A0A934KES0</accession>
<keyword evidence="2" id="KW-0479">Metal-binding</keyword>
<dbReference type="AlphaFoldDB" id="A0A934KES0"/>
<evidence type="ECO:0000256" key="2">
    <source>
        <dbReference type="ARBA" id="ARBA00022723"/>
    </source>
</evidence>
<dbReference type="PANTHER" id="PTHR42796:SF4">
    <property type="entry name" value="FUMARYLACETOACETATE HYDROLASE DOMAIN-CONTAINING PROTEIN 2A"/>
    <property type="match status" value="1"/>
</dbReference>
<proteinExistence type="inferred from homology"/>
<dbReference type="GO" id="GO:0019752">
    <property type="term" value="P:carboxylic acid metabolic process"/>
    <property type="evidence" value="ECO:0007669"/>
    <property type="project" value="UniProtKB-ARBA"/>
</dbReference>
<feature type="domain" description="Fumarylacetoacetase-like C-terminal" evidence="3">
    <location>
        <begin position="86"/>
        <end position="295"/>
    </location>
</feature>
<dbReference type="InterPro" id="IPR011234">
    <property type="entry name" value="Fumarylacetoacetase-like_C"/>
</dbReference>
<reference evidence="4 5" key="1">
    <citation type="submission" date="2020-10" db="EMBL/GenBank/DDBJ databases">
        <title>Ca. Dormibacterota MAGs.</title>
        <authorList>
            <person name="Montgomery K."/>
        </authorList>
    </citation>
    <scope>NUCLEOTIDE SEQUENCE [LARGE SCALE GENOMIC DNA]</scope>
    <source>
        <strain evidence="4">Mitchell_Peninsula_5</strain>
    </source>
</reference>
<protein>
    <submittedName>
        <fullName evidence="4">Fumarylacetoacetate hydrolase family protein</fullName>
    </submittedName>
</protein>
<dbReference type="GO" id="GO:0016787">
    <property type="term" value="F:hydrolase activity"/>
    <property type="evidence" value="ECO:0007669"/>
    <property type="project" value="UniProtKB-KW"/>
</dbReference>
<dbReference type="Gene3D" id="3.90.850.10">
    <property type="entry name" value="Fumarylacetoacetase-like, C-terminal domain"/>
    <property type="match status" value="1"/>
</dbReference>
<dbReference type="InterPro" id="IPR036663">
    <property type="entry name" value="Fumarylacetoacetase_C_sf"/>
</dbReference>
<name>A0A934KES0_9BACT</name>
<sequence length="299" mass="32258">MKLLMFRDSGHRRLGVARDATAGEIVDVAAASGRATLPVDILGVIDGGDDALRRLRELASSPAAGSVRKLADLELLAPFDPPRGNVLCIGRNYQKHAEEGARATNTQVEPPTIFTKAITTINGPYADVTINPAISTSIDWEVELGVVMGRAGDNIRRANALNHVFGYTVVNDITARDLQKGWGGQWFKGKSLDGSCPTGPWVLTKDEVPDVQSLRLRLRVNGVVKQDANTRDMIYPVDAVIEWLSVGMTLLPGMLIATGTPEGVGFARNPPEFLRPGDVMETEVQGVGLLRNTIVERPS</sequence>
<comment type="caution">
    <text evidence="4">The sequence shown here is derived from an EMBL/GenBank/DDBJ whole genome shotgun (WGS) entry which is preliminary data.</text>
</comment>
<evidence type="ECO:0000256" key="1">
    <source>
        <dbReference type="ARBA" id="ARBA00010211"/>
    </source>
</evidence>
<evidence type="ECO:0000313" key="4">
    <source>
        <dbReference type="EMBL" id="MBJ7609134.1"/>
    </source>
</evidence>
<dbReference type="InterPro" id="IPR051121">
    <property type="entry name" value="FAH"/>
</dbReference>
<comment type="similarity">
    <text evidence="1">Belongs to the FAH family.</text>
</comment>
<evidence type="ECO:0000313" key="5">
    <source>
        <dbReference type="Proteomes" id="UP000614410"/>
    </source>
</evidence>
<dbReference type="GO" id="GO:0016853">
    <property type="term" value="F:isomerase activity"/>
    <property type="evidence" value="ECO:0007669"/>
    <property type="project" value="UniProtKB-ARBA"/>
</dbReference>
<dbReference type="GO" id="GO:0046872">
    <property type="term" value="F:metal ion binding"/>
    <property type="evidence" value="ECO:0007669"/>
    <property type="project" value="UniProtKB-KW"/>
</dbReference>
<dbReference type="EMBL" id="JAEKNN010000030">
    <property type="protein sequence ID" value="MBJ7609134.1"/>
    <property type="molecule type" value="Genomic_DNA"/>
</dbReference>